<dbReference type="HOGENOM" id="CLU_1894140_0_0_9"/>
<keyword evidence="1" id="KW-0614">Plasmid</keyword>
<dbReference type="RefSeq" id="WP_013386198.1">
    <property type="nucleotide sequence ID" value="NC_014628.2"/>
</dbReference>
<gene>
    <name evidence="1" type="ORF">PPSC2_26240</name>
</gene>
<dbReference type="PATRIC" id="fig|886882.15.peg.5525"/>
<dbReference type="AlphaFoldDB" id="E3EK75"/>
<evidence type="ECO:0000313" key="1">
    <source>
        <dbReference type="EMBL" id="ADO59784.1"/>
    </source>
</evidence>
<sequence>MMKVKIIDPKHPCFGQELEGGVVYLDYYHIGGRPDLYQVKTPEGRIYQLLTDQIDAEHHEAQRLQWEIERIGANVGDTVLITRLGSGGHKAGFDFSVPHVITKIDGSGHVEFDDRAAYGFRPDVKVISQGGASVERM</sequence>
<geneLocation type="plasmid" evidence="1 2">
    <name>pSC2</name>
</geneLocation>
<dbReference type="eggNOG" id="ENOG50349WY">
    <property type="taxonomic scope" value="Bacteria"/>
</dbReference>
<proteinExistence type="predicted"/>
<organism evidence="1 2">
    <name type="scientific">Paenibacillus polymyxa (strain SC2)</name>
    <name type="common">Bacillus polymyxa</name>
    <dbReference type="NCBI Taxonomy" id="886882"/>
    <lineage>
        <taxon>Bacteria</taxon>
        <taxon>Bacillati</taxon>
        <taxon>Bacillota</taxon>
        <taxon>Bacilli</taxon>
        <taxon>Bacillales</taxon>
        <taxon>Paenibacillaceae</taxon>
        <taxon>Paenibacillus</taxon>
    </lineage>
</organism>
<dbReference type="KEGG" id="ppm:PPSC2_26240"/>
<protein>
    <submittedName>
        <fullName evidence="1">Uncharacterized protein</fullName>
    </submittedName>
</protein>
<dbReference type="Proteomes" id="UP000006868">
    <property type="component" value="Plasmid pSC2"/>
</dbReference>
<dbReference type="EMBL" id="CP002214">
    <property type="protein sequence ID" value="ADO59784.1"/>
    <property type="molecule type" value="Genomic_DNA"/>
</dbReference>
<evidence type="ECO:0000313" key="2">
    <source>
        <dbReference type="Proteomes" id="UP000006868"/>
    </source>
</evidence>
<name>E3EK75_PAEPS</name>
<reference evidence="1 2" key="1">
    <citation type="journal article" date="2011" name="J. Bacteriol.">
        <title>Complete genome sequence of Paenibacillus polymyxa SC2, a strain of plant growth-promoting Rhizobacterium with broad-spectrum antimicrobial activity.</title>
        <authorList>
            <person name="Ma M."/>
            <person name="Wang C."/>
            <person name="Ding Y."/>
            <person name="Li L."/>
            <person name="Shen D."/>
            <person name="Jiang X."/>
            <person name="Guan D."/>
            <person name="Cao F."/>
            <person name="Chen H."/>
            <person name="Feng R."/>
            <person name="Wang X."/>
            <person name="Ge Y."/>
            <person name="Yao L."/>
            <person name="Bing X."/>
            <person name="Yang X."/>
            <person name="Li J."/>
            <person name="Du B."/>
        </authorList>
    </citation>
    <scope>NUCLEOTIDE SEQUENCE [LARGE SCALE GENOMIC DNA]</scope>
    <source>
        <strain evidence="1 2">SC2</strain>
        <plasmid evidence="2">pSC2</plasmid>
    </source>
</reference>
<accession>E3EK75</accession>